<organism evidence="1 2">
    <name type="scientific">Diploptera punctata</name>
    <name type="common">Pacific beetle cockroach</name>
    <dbReference type="NCBI Taxonomy" id="6984"/>
    <lineage>
        <taxon>Eukaryota</taxon>
        <taxon>Metazoa</taxon>
        <taxon>Ecdysozoa</taxon>
        <taxon>Arthropoda</taxon>
        <taxon>Hexapoda</taxon>
        <taxon>Insecta</taxon>
        <taxon>Pterygota</taxon>
        <taxon>Neoptera</taxon>
        <taxon>Polyneoptera</taxon>
        <taxon>Dictyoptera</taxon>
        <taxon>Blattodea</taxon>
        <taxon>Blaberoidea</taxon>
        <taxon>Blaberidae</taxon>
        <taxon>Diplopterinae</taxon>
        <taxon>Diploptera</taxon>
    </lineage>
</organism>
<reference evidence="1" key="1">
    <citation type="journal article" date="2023" name="IScience">
        <title>Live-bearing cockroach genome reveals convergent evolutionary mechanisms linked to viviparity in insects and beyond.</title>
        <authorList>
            <person name="Fouks B."/>
            <person name="Harrison M.C."/>
            <person name="Mikhailova A.A."/>
            <person name="Marchal E."/>
            <person name="English S."/>
            <person name="Carruthers M."/>
            <person name="Jennings E.C."/>
            <person name="Chiamaka E.L."/>
            <person name="Frigard R.A."/>
            <person name="Pippel M."/>
            <person name="Attardo G.M."/>
            <person name="Benoit J.B."/>
            <person name="Bornberg-Bauer E."/>
            <person name="Tobe S.S."/>
        </authorList>
    </citation>
    <scope>NUCLEOTIDE SEQUENCE</scope>
    <source>
        <strain evidence="1">Stay&amp;Tobe</strain>
    </source>
</reference>
<dbReference type="EMBL" id="JASPKZ010000266">
    <property type="protein sequence ID" value="KAJ9600600.1"/>
    <property type="molecule type" value="Genomic_DNA"/>
</dbReference>
<dbReference type="AlphaFoldDB" id="A0AAD8AKV9"/>
<dbReference type="Proteomes" id="UP001233999">
    <property type="component" value="Unassembled WGS sequence"/>
</dbReference>
<evidence type="ECO:0000313" key="2">
    <source>
        <dbReference type="Proteomes" id="UP001233999"/>
    </source>
</evidence>
<protein>
    <submittedName>
        <fullName evidence="1">Uncharacterized protein</fullName>
    </submittedName>
</protein>
<sequence length="124" mass="14144">GFAGYCLKIFIPHGYTEKWFQLFVRWSLLVQPSPLLNFHCLCLGAVLFPSSFQNCPHPNVSHGCFNTSRHRDTITDCHTVVVMIDFNYDSYKSNFLSCRNIPTLRFCEVSFLPTTSAISPCSLE</sequence>
<proteinExistence type="predicted"/>
<evidence type="ECO:0000313" key="1">
    <source>
        <dbReference type="EMBL" id="KAJ9600600.1"/>
    </source>
</evidence>
<feature type="non-terminal residue" evidence="1">
    <location>
        <position position="1"/>
    </location>
</feature>
<gene>
    <name evidence="1" type="ORF">L9F63_026262</name>
</gene>
<name>A0AAD8AKV9_DIPPU</name>
<feature type="non-terminal residue" evidence="1">
    <location>
        <position position="124"/>
    </location>
</feature>
<comment type="caution">
    <text evidence="1">The sequence shown here is derived from an EMBL/GenBank/DDBJ whole genome shotgun (WGS) entry which is preliminary data.</text>
</comment>
<keyword evidence="2" id="KW-1185">Reference proteome</keyword>
<accession>A0AAD8AKV9</accession>
<reference evidence="1" key="2">
    <citation type="submission" date="2023-05" db="EMBL/GenBank/DDBJ databases">
        <authorList>
            <person name="Fouks B."/>
        </authorList>
    </citation>
    <scope>NUCLEOTIDE SEQUENCE</scope>
    <source>
        <strain evidence="1">Stay&amp;Tobe</strain>
        <tissue evidence="1">Testes</tissue>
    </source>
</reference>